<organism evidence="16 17">
    <name type="scientific">Methylocystis parvus</name>
    <dbReference type="NCBI Taxonomy" id="134"/>
    <lineage>
        <taxon>Bacteria</taxon>
        <taxon>Pseudomonadati</taxon>
        <taxon>Pseudomonadota</taxon>
        <taxon>Alphaproteobacteria</taxon>
        <taxon>Hyphomicrobiales</taxon>
        <taxon>Methylocystaceae</taxon>
        <taxon>Methylocystis</taxon>
    </lineage>
</organism>
<comment type="similarity">
    <text evidence="11 12">Belongs to the TonB-dependent receptor family.</text>
</comment>
<keyword evidence="7" id="KW-0406">Ion transport</keyword>
<reference evidence="16 17" key="1">
    <citation type="submission" date="2019-09" db="EMBL/GenBank/DDBJ databases">
        <title>Isolation and complete genome sequencing of Methylocystis species.</title>
        <authorList>
            <person name="Rumah B.L."/>
            <person name="Stead C.E."/>
            <person name="Stevens B.C."/>
            <person name="Minton N.P."/>
            <person name="Grosse-Honebrink A."/>
            <person name="Zhang Y."/>
        </authorList>
    </citation>
    <scope>NUCLEOTIDE SEQUENCE [LARGE SCALE GENOMIC DNA]</scope>
    <source>
        <strain evidence="16 17">BRCS2</strain>
    </source>
</reference>
<gene>
    <name evidence="16" type="ORF">F7D14_08900</name>
</gene>
<evidence type="ECO:0000256" key="6">
    <source>
        <dbReference type="ARBA" id="ARBA00023004"/>
    </source>
</evidence>
<evidence type="ECO:0000256" key="3">
    <source>
        <dbReference type="ARBA" id="ARBA00022452"/>
    </source>
</evidence>
<comment type="subcellular location">
    <subcellularLocation>
        <location evidence="1 11">Cell outer membrane</location>
        <topology evidence="1 11">Multi-pass membrane protein</topology>
    </subcellularLocation>
</comment>
<keyword evidence="17" id="KW-1185">Reference proteome</keyword>
<dbReference type="GO" id="GO:0006826">
    <property type="term" value="P:iron ion transport"/>
    <property type="evidence" value="ECO:0007669"/>
    <property type="project" value="UniProtKB-KW"/>
</dbReference>
<evidence type="ECO:0000259" key="14">
    <source>
        <dbReference type="Pfam" id="PF00593"/>
    </source>
</evidence>
<dbReference type="AlphaFoldDB" id="A0A6B8M5C3"/>
<dbReference type="InterPro" id="IPR039426">
    <property type="entry name" value="TonB-dep_rcpt-like"/>
</dbReference>
<evidence type="ECO:0000256" key="7">
    <source>
        <dbReference type="ARBA" id="ARBA00023065"/>
    </source>
</evidence>
<evidence type="ECO:0000256" key="12">
    <source>
        <dbReference type="RuleBase" id="RU003357"/>
    </source>
</evidence>
<dbReference type="GO" id="GO:0009279">
    <property type="term" value="C:cell outer membrane"/>
    <property type="evidence" value="ECO:0007669"/>
    <property type="project" value="UniProtKB-SubCell"/>
</dbReference>
<evidence type="ECO:0000256" key="2">
    <source>
        <dbReference type="ARBA" id="ARBA00022448"/>
    </source>
</evidence>
<evidence type="ECO:0000256" key="10">
    <source>
        <dbReference type="ARBA" id="ARBA00023237"/>
    </source>
</evidence>
<dbReference type="Gene3D" id="2.170.130.10">
    <property type="entry name" value="TonB-dependent receptor, plug domain"/>
    <property type="match status" value="1"/>
</dbReference>
<keyword evidence="5 11" id="KW-0812">Transmembrane</keyword>
<feature type="domain" description="TonB-dependent receptor plug" evidence="15">
    <location>
        <begin position="104"/>
        <end position="212"/>
    </location>
</feature>
<dbReference type="EMBL" id="CP044331">
    <property type="protein sequence ID" value="QGM97566.1"/>
    <property type="molecule type" value="Genomic_DNA"/>
</dbReference>
<proteinExistence type="inferred from homology"/>
<keyword evidence="2 11" id="KW-0813">Transport</keyword>
<accession>A0A6B8M5C3</accession>
<evidence type="ECO:0000313" key="17">
    <source>
        <dbReference type="Proteomes" id="UP000422569"/>
    </source>
</evidence>
<dbReference type="SUPFAM" id="SSF56935">
    <property type="entry name" value="Porins"/>
    <property type="match status" value="1"/>
</dbReference>
<evidence type="ECO:0000256" key="5">
    <source>
        <dbReference type="ARBA" id="ARBA00022692"/>
    </source>
</evidence>
<dbReference type="InterPro" id="IPR036942">
    <property type="entry name" value="Beta-barrel_TonB_sf"/>
</dbReference>
<sequence length="862" mass="93354">MARVITFLALNFIAYLLDRIYVVNSWRASEVCGHRLASRGIGAMRASGRFAFGVSATAMMVALLSSAAMAQSPSQLPATQSSSQTVEEVKVTGGSKSEKQATALQEKPKAATIITQQQIQNAQITSLDGIRKLVPSLTIRWNNVQNLTYNIRGIGNASSSQLIPLYGGTGIYIDGVYFPRPGTWTTDIPDLEGVQVLKGPSATNGGYDDTSGRVLITTSLPSFTEQQKAEIQYGTYNAVQLKATATGPVFDTDWAAFRISVFGKDRDGYIQSNSSGAHGGVRFQDLHDKGARAQLLVFPTQDFSGRFIADWSQIDTKCCVKLANGIVTNYANGAPYLNGFLTRAQKVGYTPLQILGTLNQFNNYNVDLVTATPTERAETYGISGHLTYNWNDYTFSSLTALRGYDYHPYWLNNQTINVDTVTASHGHPSVKSVQHETKVTTPVGEPIEGSAGLFFYWEDFQSWGLSSNGTLGGPWFQPTQPLVVSNAALSGAGRDSYVHITTTQVAPFAHGVWHATPDIDVTAGVRFSYTGKPAVTKGQTYGASLDGLTPAQRATAIALRAGQFGPAYYYDTFSTHQGLWSGTLSGLYKITPDANVYATYSHGVRSGGPNVSTQALVDGAERTVKPEEVDNFELGFKSTWYDNRLIANFAIFNMIDRNYITNVSVVNGTGATLSYLANARRAVSRGVEADVRARPIDGLEVYGSAIFNDAHFQSFDSAPCPLELSNLSSVGLKTCNFTGKRLAIVSRWSTSVGGQYNQPLDMDIPFLDQPAIGFVGADFNWQSSFYSDASDSQYALINPYGLLNVHAGIKTSDDKWKFTGWVHNALDKHYFTNLQGNLLSAGLIGGTVGDPLMAGASLAVTW</sequence>
<dbReference type="PANTHER" id="PTHR32552:SF81">
    <property type="entry name" value="TONB-DEPENDENT OUTER MEMBRANE RECEPTOR"/>
    <property type="match status" value="1"/>
</dbReference>
<dbReference type="Pfam" id="PF00593">
    <property type="entry name" value="TonB_dep_Rec_b-barrel"/>
    <property type="match status" value="1"/>
</dbReference>
<keyword evidence="10 11" id="KW-0998">Cell outer membrane</keyword>
<keyword evidence="16" id="KW-0675">Receptor</keyword>
<evidence type="ECO:0000256" key="9">
    <source>
        <dbReference type="ARBA" id="ARBA00023136"/>
    </source>
</evidence>
<evidence type="ECO:0000256" key="13">
    <source>
        <dbReference type="SAM" id="MobiDB-lite"/>
    </source>
</evidence>
<dbReference type="InterPro" id="IPR012910">
    <property type="entry name" value="Plug_dom"/>
</dbReference>
<evidence type="ECO:0000256" key="8">
    <source>
        <dbReference type="ARBA" id="ARBA00023077"/>
    </source>
</evidence>
<evidence type="ECO:0000259" key="15">
    <source>
        <dbReference type="Pfam" id="PF07715"/>
    </source>
</evidence>
<evidence type="ECO:0000256" key="11">
    <source>
        <dbReference type="PROSITE-ProRule" id="PRU01360"/>
    </source>
</evidence>
<keyword evidence="8 12" id="KW-0798">TonB box</keyword>
<keyword evidence="9 11" id="KW-0472">Membrane</keyword>
<evidence type="ECO:0000256" key="1">
    <source>
        <dbReference type="ARBA" id="ARBA00004571"/>
    </source>
</evidence>
<protein>
    <submittedName>
        <fullName evidence="16">TonB-dependent receptor plug domain-containing protein</fullName>
    </submittedName>
</protein>
<feature type="domain" description="TonB-dependent receptor-like beta-barrel" evidence="14">
    <location>
        <begin position="332"/>
        <end position="824"/>
    </location>
</feature>
<feature type="region of interest" description="Disordered" evidence="13">
    <location>
        <begin position="75"/>
        <end position="102"/>
    </location>
</feature>
<dbReference type="PANTHER" id="PTHR32552">
    <property type="entry name" value="FERRICHROME IRON RECEPTOR-RELATED"/>
    <property type="match status" value="1"/>
</dbReference>
<dbReference type="InterPro" id="IPR000531">
    <property type="entry name" value="Beta-barrel_TonB"/>
</dbReference>
<dbReference type="KEGG" id="mpar:F7D14_08900"/>
<dbReference type="InterPro" id="IPR037066">
    <property type="entry name" value="Plug_dom_sf"/>
</dbReference>
<dbReference type="Pfam" id="PF07715">
    <property type="entry name" value="Plug"/>
    <property type="match status" value="1"/>
</dbReference>
<evidence type="ECO:0000313" key="16">
    <source>
        <dbReference type="EMBL" id="QGM97566.1"/>
    </source>
</evidence>
<keyword evidence="4" id="KW-0410">Iron transport</keyword>
<dbReference type="Proteomes" id="UP000422569">
    <property type="component" value="Chromosome"/>
</dbReference>
<keyword evidence="3 11" id="KW-1134">Transmembrane beta strand</keyword>
<dbReference type="Gene3D" id="2.40.170.20">
    <property type="entry name" value="TonB-dependent receptor, beta-barrel domain"/>
    <property type="match status" value="1"/>
</dbReference>
<dbReference type="PROSITE" id="PS52016">
    <property type="entry name" value="TONB_DEPENDENT_REC_3"/>
    <property type="match status" value="1"/>
</dbReference>
<evidence type="ECO:0000256" key="4">
    <source>
        <dbReference type="ARBA" id="ARBA00022496"/>
    </source>
</evidence>
<keyword evidence="6" id="KW-0408">Iron</keyword>
<name>A0A6B8M5C3_9HYPH</name>